<sequence length="121" mass="13585">MTKTSHLEAFAKCFDVPPEDDLLVVRQEVRVSISVHYPSQTASLNVHVGMQPPRTFTLAVQSADELELTWGENIVHGRRLMILAERLEDSAIALEDDTRALVRLLRQVDGDPNYRGSFVLA</sequence>
<organism evidence="1 2">
    <name type="scientific">Blastochloris viridis</name>
    <name type="common">Rhodopseudomonas viridis</name>
    <dbReference type="NCBI Taxonomy" id="1079"/>
    <lineage>
        <taxon>Bacteria</taxon>
        <taxon>Pseudomonadati</taxon>
        <taxon>Pseudomonadota</taxon>
        <taxon>Alphaproteobacteria</taxon>
        <taxon>Hyphomicrobiales</taxon>
        <taxon>Blastochloridaceae</taxon>
        <taxon>Blastochloris</taxon>
    </lineage>
</organism>
<accession>A0A6N4R4J7</accession>
<dbReference type="Proteomes" id="UP000320948">
    <property type="component" value="Unassembled WGS sequence"/>
</dbReference>
<reference evidence="1 2" key="1">
    <citation type="journal article" date="2017" name="Nat. Commun.">
        <title>In situ click chemistry generation of cyclooxygenase-2 inhibitors.</title>
        <authorList>
            <person name="Bhardwaj A."/>
            <person name="Kaur J."/>
            <person name="Wuest M."/>
            <person name="Wuest F."/>
        </authorList>
    </citation>
    <scope>NUCLEOTIDE SEQUENCE [LARGE SCALE GENOMIC DNA]</scope>
    <source>
        <strain evidence="1">S2_018_000_R2_106</strain>
    </source>
</reference>
<dbReference type="AlphaFoldDB" id="A0A6N4R4J7"/>
<dbReference type="EMBL" id="VAFM01000001">
    <property type="protein sequence ID" value="TKW61530.1"/>
    <property type="molecule type" value="Genomic_DNA"/>
</dbReference>
<evidence type="ECO:0000313" key="1">
    <source>
        <dbReference type="EMBL" id="TKW61530.1"/>
    </source>
</evidence>
<proteinExistence type="predicted"/>
<gene>
    <name evidence="1" type="ORF">DI628_02595</name>
</gene>
<evidence type="ECO:0000313" key="2">
    <source>
        <dbReference type="Proteomes" id="UP000320948"/>
    </source>
</evidence>
<name>A0A6N4R4J7_BLAVI</name>
<protein>
    <submittedName>
        <fullName evidence="1">Uncharacterized protein</fullName>
    </submittedName>
</protein>
<comment type="caution">
    <text evidence="1">The sequence shown here is derived from an EMBL/GenBank/DDBJ whole genome shotgun (WGS) entry which is preliminary data.</text>
</comment>